<evidence type="ECO:0000256" key="1">
    <source>
        <dbReference type="SAM" id="Phobius"/>
    </source>
</evidence>
<evidence type="ECO:0000313" key="2">
    <source>
        <dbReference type="EMBL" id="KOF73666.1"/>
    </source>
</evidence>
<accession>A0A0L8G9G7</accession>
<sequence>MNHFPNWFTKIFYLIEICICLPEFVGFFFPVFFLLHKEMLDTQTLCILFLFGFYILFCNLNKSFVHFCIYCSI</sequence>
<proteinExistence type="predicted"/>
<feature type="transmembrane region" description="Helical" evidence="1">
    <location>
        <begin position="42"/>
        <end position="60"/>
    </location>
</feature>
<name>A0A0L8G9G7_OCTBM</name>
<protein>
    <submittedName>
        <fullName evidence="2">Uncharacterized protein</fullName>
    </submittedName>
</protein>
<gene>
    <name evidence="2" type="ORF">OCBIM_22037538mg</name>
</gene>
<dbReference type="EMBL" id="KQ423058">
    <property type="protein sequence ID" value="KOF73666.1"/>
    <property type="molecule type" value="Genomic_DNA"/>
</dbReference>
<feature type="transmembrane region" description="Helical" evidence="1">
    <location>
        <begin position="12"/>
        <end position="36"/>
    </location>
</feature>
<keyword evidence="1" id="KW-1133">Transmembrane helix</keyword>
<reference evidence="2" key="1">
    <citation type="submission" date="2015-07" db="EMBL/GenBank/DDBJ databases">
        <title>MeaNS - Measles Nucleotide Surveillance Program.</title>
        <authorList>
            <person name="Tran T."/>
            <person name="Druce J."/>
        </authorList>
    </citation>
    <scope>NUCLEOTIDE SEQUENCE</scope>
    <source>
        <strain evidence="2">UCB-OBI-ISO-001</strain>
        <tissue evidence="2">Gonad</tissue>
    </source>
</reference>
<keyword evidence="1" id="KW-0812">Transmembrane</keyword>
<keyword evidence="1" id="KW-0472">Membrane</keyword>
<dbReference type="AlphaFoldDB" id="A0A0L8G9G7"/>
<organism evidence="2">
    <name type="scientific">Octopus bimaculoides</name>
    <name type="common">California two-spotted octopus</name>
    <dbReference type="NCBI Taxonomy" id="37653"/>
    <lineage>
        <taxon>Eukaryota</taxon>
        <taxon>Metazoa</taxon>
        <taxon>Spiralia</taxon>
        <taxon>Lophotrochozoa</taxon>
        <taxon>Mollusca</taxon>
        <taxon>Cephalopoda</taxon>
        <taxon>Coleoidea</taxon>
        <taxon>Octopodiformes</taxon>
        <taxon>Octopoda</taxon>
        <taxon>Incirrata</taxon>
        <taxon>Octopodidae</taxon>
        <taxon>Octopus</taxon>
    </lineage>
</organism>